<gene>
    <name evidence="3" type="ORF">ACD_49C00054G0005</name>
</gene>
<dbReference type="InterPro" id="IPR050921">
    <property type="entry name" value="T4SS_GSP_E_ATPase"/>
</dbReference>
<dbReference type="InterPro" id="IPR006321">
    <property type="entry name" value="PilT/PilU"/>
</dbReference>
<sequence>MSINKSDLVKKFHSLLENMIKTQIPDIHITSSSVPLIRKHDWDIEYIEEFWELSKEDVGEIIKEMAGEEGFEYFLQNLEKDFSYTFGEAKFRVNIYNDARWYSIAIRYIPIEIPSLETLNVSKEVKNLLHKWKWLILMTGPTWSWKSTTLASMIDYINKNFKKHIITIEDPIEFNLKNNKCLINQREIWTHSESFGRAIKSALREDPDVIMVWEMRDPETIQAALTLAETGHLVLSTLHTNDTVQSIDRIIDSFPAGSQNQIRTQLAMSLVGIISQILLPKKDATTRVVAREILINNDAVRSLIISGNIHQIYSIIELSGNEGMVLMDKYLEMLFMKWFITKEIFNSRLRDKDLVK</sequence>
<dbReference type="NCBIfam" id="TIGR01420">
    <property type="entry name" value="pilT_fam"/>
    <property type="match status" value="1"/>
</dbReference>
<dbReference type="EMBL" id="AMFJ01021640">
    <property type="protein sequence ID" value="EKD66283.1"/>
    <property type="molecule type" value="Genomic_DNA"/>
</dbReference>
<dbReference type="GO" id="GO:0005524">
    <property type="term" value="F:ATP binding"/>
    <property type="evidence" value="ECO:0007669"/>
    <property type="project" value="InterPro"/>
</dbReference>
<organism evidence="3">
    <name type="scientific">uncultured bacterium</name>
    <name type="common">gcode 4</name>
    <dbReference type="NCBI Taxonomy" id="1234023"/>
    <lineage>
        <taxon>Bacteria</taxon>
        <taxon>environmental samples</taxon>
    </lineage>
</organism>
<evidence type="ECO:0000313" key="3">
    <source>
        <dbReference type="EMBL" id="EKD66283.1"/>
    </source>
</evidence>
<comment type="caution">
    <text evidence="3">The sequence shown here is derived from an EMBL/GenBank/DDBJ whole genome shotgun (WGS) entry which is preliminary data.</text>
</comment>
<evidence type="ECO:0000259" key="2">
    <source>
        <dbReference type="Pfam" id="PF00437"/>
    </source>
</evidence>
<dbReference type="CDD" id="cd01131">
    <property type="entry name" value="PilT"/>
    <property type="match status" value="1"/>
</dbReference>
<dbReference type="GO" id="GO:0016887">
    <property type="term" value="F:ATP hydrolysis activity"/>
    <property type="evidence" value="ECO:0007669"/>
    <property type="project" value="InterPro"/>
</dbReference>
<protein>
    <submittedName>
        <fullName evidence="3">Twitching motility protein</fullName>
    </submittedName>
</protein>
<proteinExistence type="inferred from homology"/>
<dbReference type="InterPro" id="IPR001482">
    <property type="entry name" value="T2SS/T4SS_dom"/>
</dbReference>
<dbReference type="AlphaFoldDB" id="K2BBW9"/>
<dbReference type="InterPro" id="IPR027417">
    <property type="entry name" value="P-loop_NTPase"/>
</dbReference>
<dbReference type="PANTHER" id="PTHR30486">
    <property type="entry name" value="TWITCHING MOTILITY PROTEIN PILT"/>
    <property type="match status" value="1"/>
</dbReference>
<evidence type="ECO:0000256" key="1">
    <source>
        <dbReference type="ARBA" id="ARBA00006611"/>
    </source>
</evidence>
<dbReference type="SUPFAM" id="SSF52540">
    <property type="entry name" value="P-loop containing nucleoside triphosphate hydrolases"/>
    <property type="match status" value="1"/>
</dbReference>
<name>K2BBW9_9BACT</name>
<comment type="similarity">
    <text evidence="1">Belongs to the GSP E family.</text>
</comment>
<accession>K2BBW9</accession>
<dbReference type="Gene3D" id="3.40.50.300">
    <property type="entry name" value="P-loop containing nucleotide triphosphate hydrolases"/>
    <property type="match status" value="1"/>
</dbReference>
<dbReference type="Gene3D" id="3.30.450.90">
    <property type="match status" value="1"/>
</dbReference>
<feature type="domain" description="Bacterial type II secretion system protein E" evidence="2">
    <location>
        <begin position="122"/>
        <end position="288"/>
    </location>
</feature>
<reference evidence="3" key="1">
    <citation type="journal article" date="2012" name="Science">
        <title>Fermentation, hydrogen, and sulfur metabolism in multiple uncultivated bacterial phyla.</title>
        <authorList>
            <person name="Wrighton K.C."/>
            <person name="Thomas B.C."/>
            <person name="Sharon I."/>
            <person name="Miller C.S."/>
            <person name="Castelle C.J."/>
            <person name="VerBerkmoes N.C."/>
            <person name="Wilkins M.J."/>
            <person name="Hettich R.L."/>
            <person name="Lipton M.S."/>
            <person name="Williams K.H."/>
            <person name="Long P.E."/>
            <person name="Banfield J.F."/>
        </authorList>
    </citation>
    <scope>NUCLEOTIDE SEQUENCE [LARGE SCALE GENOMIC DNA]</scope>
</reference>
<dbReference type="Pfam" id="PF00437">
    <property type="entry name" value="T2SSE"/>
    <property type="match status" value="1"/>
</dbReference>